<dbReference type="InterPro" id="IPR041277">
    <property type="entry name" value="MBG_Lactobacillales"/>
</dbReference>
<evidence type="ECO:0000256" key="1">
    <source>
        <dbReference type="SAM" id="MobiDB-lite"/>
    </source>
</evidence>
<dbReference type="RefSeq" id="WP_128734077.1">
    <property type="nucleotide sequence ID" value="NZ_CP058996.1"/>
</dbReference>
<accession>A0A4V1KGA4</accession>
<comment type="caution">
    <text evidence="3">The sequence shown here is derived from an EMBL/GenBank/DDBJ whole genome shotgun (WGS) entry which is preliminary data.</text>
</comment>
<feature type="region of interest" description="Disordered" evidence="1">
    <location>
        <begin position="500"/>
        <end position="522"/>
    </location>
</feature>
<dbReference type="EMBL" id="SCLX01000022">
    <property type="protein sequence ID" value="RXF57896.1"/>
    <property type="molecule type" value="Genomic_DNA"/>
</dbReference>
<feature type="domain" description="MBG" evidence="2">
    <location>
        <begin position="55"/>
        <end position="155"/>
    </location>
</feature>
<organism evidence="3 4">
    <name type="scientific">Lactobacillus crispatus</name>
    <dbReference type="NCBI Taxonomy" id="47770"/>
    <lineage>
        <taxon>Bacteria</taxon>
        <taxon>Bacillati</taxon>
        <taxon>Bacillota</taxon>
        <taxon>Bacilli</taxon>
        <taxon>Lactobacillales</taxon>
        <taxon>Lactobacillaceae</taxon>
        <taxon>Lactobacillus</taxon>
    </lineage>
</organism>
<dbReference type="Pfam" id="PF17883">
    <property type="entry name" value="MBG"/>
    <property type="match status" value="5"/>
</dbReference>
<dbReference type="Gene3D" id="3.10.20.320">
    <property type="entry name" value="Putative peptidoglycan bound protein (lpxtg motif)"/>
    <property type="match status" value="1"/>
</dbReference>
<name>A0A4V1KGA4_9LACO</name>
<dbReference type="Proteomes" id="UP000289808">
    <property type="component" value="Unassembled WGS sequence"/>
</dbReference>
<reference evidence="3 4" key="1">
    <citation type="submission" date="2019-01" db="EMBL/GenBank/DDBJ databases">
        <title>The genome sequence of Lactobacillus crispatus L49.</title>
        <authorList>
            <person name="Zhong J."/>
            <person name="Zhang J."/>
        </authorList>
    </citation>
    <scope>NUCLEOTIDE SEQUENCE [LARGE SCALE GENOMIC DNA]</scope>
    <source>
        <strain evidence="3 4">L49</strain>
    </source>
</reference>
<proteinExistence type="predicted"/>
<gene>
    <name evidence="3" type="ORF">ERD32_05125</name>
</gene>
<sequence length="522" mass="55392">MIFDQTPGNVGEYHVELSAQGLDNIEKALGTNYAYPQVAADVTTKGTLTINQGEATVTLNSGDSKTYDAKQTLPSGLNLNKYNVTYDATVYSADGEAQTLKLTADDLQIVGNATNVGTYQVKLSQAGQEKLKQLTGNNGANYKWTFKTTANYIVTAATADAKLNGSNQKTFDGTAVTTAQVNSNGQILVHFTFPGSTTESTYALQDGDYIWNAGSAPVNAGTYTIKLSANGIVNLQKALNQYAGQGNVALDAEDLLGSATYTIKQKDLNVVLDGNSKGADGKTYDGQPATINTQATNFGVFTPTGLVSGEMLNTANLAAGDYEWVDANGKPISAPTNAGTYYIALTAKGLKKLQDDNPNYAVSESGQFTYVISPAEENVTISGSQESTVPVIDGTNFKVNVPTAITVPAGLTYEFANGIPAESGVYVINLTPESITALEKANPNYKLNISSKAKFTLDATLTIEFEDTQEGNKQVGQTITKSGVAGSTVDNLDLKLPENYELAPDQELPTSSDFRRSKETDR</sequence>
<protein>
    <recommendedName>
        <fullName evidence="2">MBG domain-containing protein</fullName>
    </recommendedName>
</protein>
<feature type="domain" description="MBG" evidence="2">
    <location>
        <begin position="277"/>
        <end position="374"/>
    </location>
</feature>
<feature type="domain" description="MBG" evidence="2">
    <location>
        <begin position="383"/>
        <end position="460"/>
    </location>
</feature>
<dbReference type="AlphaFoldDB" id="A0A4V1KGA4"/>
<evidence type="ECO:0000313" key="4">
    <source>
        <dbReference type="Proteomes" id="UP000289808"/>
    </source>
</evidence>
<feature type="compositionally biased region" description="Basic and acidic residues" evidence="1">
    <location>
        <begin position="513"/>
        <end position="522"/>
    </location>
</feature>
<feature type="domain" description="MBG" evidence="2">
    <location>
        <begin position="8"/>
        <end position="52"/>
    </location>
</feature>
<dbReference type="Gene3D" id="3.10.430.110">
    <property type="match status" value="5"/>
</dbReference>
<evidence type="ECO:0000259" key="2">
    <source>
        <dbReference type="Pfam" id="PF17883"/>
    </source>
</evidence>
<feature type="domain" description="MBG" evidence="2">
    <location>
        <begin position="159"/>
        <end position="265"/>
    </location>
</feature>
<evidence type="ECO:0000313" key="3">
    <source>
        <dbReference type="EMBL" id="RXF57896.1"/>
    </source>
</evidence>